<dbReference type="PROSITE" id="PS50005">
    <property type="entry name" value="TPR"/>
    <property type="match status" value="1"/>
</dbReference>
<keyword evidence="4" id="KW-1185">Reference proteome</keyword>
<dbReference type="InterPro" id="IPR019734">
    <property type="entry name" value="TPR_rpt"/>
</dbReference>
<evidence type="ECO:0000256" key="1">
    <source>
        <dbReference type="PROSITE-ProRule" id="PRU00339"/>
    </source>
</evidence>
<dbReference type="GO" id="GO:0000127">
    <property type="term" value="C:transcription factor TFIIIC complex"/>
    <property type="evidence" value="ECO:0007669"/>
    <property type="project" value="TreeGrafter"/>
</dbReference>
<dbReference type="OMA" id="SSPNMKF"/>
<evidence type="ECO:0000256" key="2">
    <source>
        <dbReference type="SAM" id="MobiDB-lite"/>
    </source>
</evidence>
<reference evidence="3 4" key="2">
    <citation type="journal article" date="2018" name="Proc. Natl. Acad. Sci.">
        <title>RNAi is a critical determinant of centromere evolution in closely related fungi.</title>
        <authorList>
            <person name="Yadav V."/>
            <person name="Sun S."/>
            <person name="Billmyre R.B."/>
            <person name="Thimmappa B.C."/>
            <person name="Shea T."/>
            <person name="Lintner R."/>
            <person name="Bakkeren G."/>
            <person name="Cuomo C.A."/>
            <person name="Heitman J."/>
            <person name="Sanyal K."/>
        </authorList>
    </citation>
    <scope>NUCLEOTIDE SEQUENCE [LARGE SCALE GENOMIC DNA]</scope>
    <source>
        <strain evidence="3 4">R265</strain>
    </source>
</reference>
<feature type="compositionally biased region" description="Basic residues" evidence="2">
    <location>
        <begin position="795"/>
        <end position="804"/>
    </location>
</feature>
<dbReference type="GO" id="GO:0006383">
    <property type="term" value="P:transcription by RNA polymerase III"/>
    <property type="evidence" value="ECO:0007669"/>
    <property type="project" value="InterPro"/>
</dbReference>
<dbReference type="Gene3D" id="1.25.40.10">
    <property type="entry name" value="Tetratricopeptide repeat domain"/>
    <property type="match status" value="4"/>
</dbReference>
<accession>A0A095ECF8</accession>
<dbReference type="Pfam" id="PF14559">
    <property type="entry name" value="TPR_19"/>
    <property type="match status" value="1"/>
</dbReference>
<feature type="repeat" description="TPR" evidence="1">
    <location>
        <begin position="184"/>
        <end position="217"/>
    </location>
</feature>
<dbReference type="RefSeq" id="XP_062881133.1">
    <property type="nucleotide sequence ID" value="XM_063025165.1"/>
</dbReference>
<dbReference type="EMBL" id="CP025760">
    <property type="protein sequence ID" value="KGB75173.2"/>
    <property type="molecule type" value="Genomic_DNA"/>
</dbReference>
<sequence>MSADFALDPALLDEDGATVYTPLQDRGSSDSDDLYGESDDEYQDSQPDDVEEPDNDVVFGRLAGLASKTAPGKGKINNAEFQRELELADEEELPASRRSGKTLQKQPRRAHKPSHEVNYLLGQANGAYLVEDYDKAISSFLEVIRLDPYVPAAWVTLSSCYKELGDEEKARQMRFLGAHVDDEGDLWRELAQEFKEIGHLEQSIYCLRKALKCEPDQIDLLWDLGAIYRIQGQKTRGCNVFRAMLQIEPELANNLEFTSTFHPLLVSMNLRGLAAQTARRGFDYQITTYPSPSQRPRVPDASPPMTYENIITLIDDLLALEEYEDALVVVKQGQRWLQGRAEQKGWDTMDDDREYDPPGTIREEVESEGFEMDVGMRHRLALSRIKLDDIHEANIHIDLLLSLDVLTHYTYLQELGDALMTRDRWERALDCFAAVQECEELPDDPPLIYKIGVCQWKMGDLEEALEALQWVASEVPDNLEAKLRIANVLEDMGRKAEALDIVTEVIRTRGERGTLSSTIQMQPGVRISKRMLEEQLRSQMQNLWADVQDAERGTMEGEEGALERFVESAGLLIENYRMDRSNFTKNRGMVRVLKSKKYKKTDVDDQAAEMQDRLERTLGLEEIDDDNPYHVFRKTSFYGLSNEEWLTLVVKYCCVLMVRREEEVAMDILEHVVWSGLFHNRRCEIALRLTIIACAMRLKAYDKIVDSARKLALRSQFLPQPFLIMLAAISTGGSAARAVFTDTSLQNFINRDIRAYDEAVRNGDKGLHYLEGKGRWSANKGKTKGESKGGDGKKRNGKKAKGKKKVDIQIDPDLDEEEEAEDRVYGMEGEIGWGYKPVLPKKFSPYLNVILGQEMLASKAFKGAIFYLTRAYELDPWNPFICLLIAQAYLGRAMTRQSDNKNYQIAQGMVFLSQYRKLSPNSGPGMEEVEYNFGRAFHSIGVPHFAVKHYEKVLDSVQQRMDESMFPEEVRKSSLAWEAAHNLMLLYSMAENMALVKEKSKWLAI</sequence>
<feature type="compositionally biased region" description="Basic and acidic residues" evidence="2">
    <location>
        <begin position="783"/>
        <end position="794"/>
    </location>
</feature>
<dbReference type="OrthoDB" id="9991317at2759"/>
<dbReference type="VEuPathDB" id="FungiDB:CNBG_1011"/>
<feature type="region of interest" description="Disordered" evidence="2">
    <location>
        <begin position="87"/>
        <end position="114"/>
    </location>
</feature>
<dbReference type="SUPFAM" id="SSF48452">
    <property type="entry name" value="TPR-like"/>
    <property type="match status" value="2"/>
</dbReference>
<dbReference type="PANTHER" id="PTHR23082:SF0">
    <property type="entry name" value="GENERAL TRANSCRIPTION FACTOR 3C POLYPEPTIDE 3"/>
    <property type="match status" value="1"/>
</dbReference>
<dbReference type="GeneID" id="88177319"/>
<dbReference type="PANTHER" id="PTHR23082">
    <property type="entry name" value="TRANSCRIPTION INITIATION FACTOR IIIC TFIIIC , POLYPEPTIDE 3-RELATED"/>
    <property type="match status" value="1"/>
</dbReference>
<dbReference type="STRING" id="294750.A0A095ECF8"/>
<organism evidence="3 4">
    <name type="scientific">Cryptococcus deuterogattii (strain R265)</name>
    <name type="common">Cryptococcus gattii VGII (strain R265)</name>
    <dbReference type="NCBI Taxonomy" id="294750"/>
    <lineage>
        <taxon>Eukaryota</taxon>
        <taxon>Fungi</taxon>
        <taxon>Dikarya</taxon>
        <taxon>Basidiomycota</taxon>
        <taxon>Agaricomycotina</taxon>
        <taxon>Tremellomycetes</taxon>
        <taxon>Tremellales</taxon>
        <taxon>Cryptococcaceae</taxon>
        <taxon>Cryptococcus</taxon>
        <taxon>Cryptococcus gattii species complex</taxon>
    </lineage>
</organism>
<feature type="compositionally biased region" description="Acidic residues" evidence="2">
    <location>
        <begin position="30"/>
        <end position="55"/>
    </location>
</feature>
<evidence type="ECO:0000313" key="3">
    <source>
        <dbReference type="EMBL" id="KGB75173.2"/>
    </source>
</evidence>
<dbReference type="InterPro" id="IPR011990">
    <property type="entry name" value="TPR-like_helical_dom_sf"/>
</dbReference>
<gene>
    <name evidence="3" type="ORF">CNBG_1011</name>
</gene>
<protein>
    <submittedName>
        <fullName evidence="3">General transcription factor 3C polypeptide 3 (Transcription factor C subunit 4)</fullName>
    </submittedName>
</protein>
<dbReference type="KEGG" id="cdeu:CNBG_1011"/>
<dbReference type="SMART" id="SM00028">
    <property type="entry name" value="TPR"/>
    <property type="match status" value="7"/>
</dbReference>
<dbReference type="Proteomes" id="UP000029445">
    <property type="component" value="Chromosome 2"/>
</dbReference>
<dbReference type="HOGENOM" id="CLU_002391_0_1_1"/>
<feature type="region of interest" description="Disordered" evidence="2">
    <location>
        <begin position="778"/>
        <end position="806"/>
    </location>
</feature>
<keyword evidence="1" id="KW-0802">TPR repeat</keyword>
<name>A0A095ECF8_CRYD2</name>
<dbReference type="AlphaFoldDB" id="A0A095ECF8"/>
<proteinExistence type="predicted"/>
<dbReference type="InterPro" id="IPR039340">
    <property type="entry name" value="Tfc4/TFIIIC-102/Sfc4"/>
</dbReference>
<evidence type="ECO:0000313" key="4">
    <source>
        <dbReference type="Proteomes" id="UP000029445"/>
    </source>
</evidence>
<feature type="region of interest" description="Disordered" evidence="2">
    <location>
        <begin position="1"/>
        <end position="55"/>
    </location>
</feature>
<reference evidence="3 4" key="1">
    <citation type="journal article" date="2011" name="MBio">
        <title>Genome variation in Cryptococcus gattii, an emerging pathogen of immunocompetent hosts.</title>
        <authorList>
            <person name="D'Souza C.A."/>
            <person name="Kronstad J.W."/>
            <person name="Taylor G."/>
            <person name="Warren R."/>
            <person name="Yuen M."/>
            <person name="Hu G."/>
            <person name="Jung W.H."/>
            <person name="Sham A."/>
            <person name="Kidd S.E."/>
            <person name="Tangen K."/>
            <person name="Lee N."/>
            <person name="Zeilmaker T."/>
            <person name="Sawkins J."/>
            <person name="McVicker G."/>
            <person name="Shah S."/>
            <person name="Gnerre S."/>
            <person name="Griggs A."/>
            <person name="Zeng Q."/>
            <person name="Bartlett K."/>
            <person name="Li W."/>
            <person name="Wang X."/>
            <person name="Heitman J."/>
            <person name="Stajich J.E."/>
            <person name="Fraser J.A."/>
            <person name="Meyer W."/>
            <person name="Carter D."/>
            <person name="Schein J."/>
            <person name="Krzywinski M."/>
            <person name="Kwon-Chung K.J."/>
            <person name="Varma A."/>
            <person name="Wang J."/>
            <person name="Brunham R."/>
            <person name="Fyfe M."/>
            <person name="Ouellette B.F."/>
            <person name="Siddiqui A."/>
            <person name="Marra M."/>
            <person name="Jones S."/>
            <person name="Holt R."/>
            <person name="Birren B.W."/>
            <person name="Galagan J.E."/>
            <person name="Cuomo C.A."/>
        </authorList>
    </citation>
    <scope>NUCLEOTIDE SEQUENCE [LARGE SCALE GENOMIC DNA]</scope>
    <source>
        <strain evidence="3 4">R265</strain>
    </source>
</reference>